<accession>A0ABR2E1D2</accession>
<comment type="caution">
    <text evidence="2">The sequence shown here is derived from an EMBL/GenBank/DDBJ whole genome shotgun (WGS) entry which is preliminary data.</text>
</comment>
<organism evidence="2 3">
    <name type="scientific">Hibiscus sabdariffa</name>
    <name type="common">roselle</name>
    <dbReference type="NCBI Taxonomy" id="183260"/>
    <lineage>
        <taxon>Eukaryota</taxon>
        <taxon>Viridiplantae</taxon>
        <taxon>Streptophyta</taxon>
        <taxon>Embryophyta</taxon>
        <taxon>Tracheophyta</taxon>
        <taxon>Spermatophyta</taxon>
        <taxon>Magnoliopsida</taxon>
        <taxon>eudicotyledons</taxon>
        <taxon>Gunneridae</taxon>
        <taxon>Pentapetalae</taxon>
        <taxon>rosids</taxon>
        <taxon>malvids</taxon>
        <taxon>Malvales</taxon>
        <taxon>Malvaceae</taxon>
        <taxon>Malvoideae</taxon>
        <taxon>Hibiscus</taxon>
    </lineage>
</organism>
<evidence type="ECO:0000256" key="1">
    <source>
        <dbReference type="SAM" id="MobiDB-lite"/>
    </source>
</evidence>
<reference evidence="2 3" key="1">
    <citation type="journal article" date="2024" name="G3 (Bethesda)">
        <title>Genome assembly of Hibiscus sabdariffa L. provides insights into metabolisms of medicinal natural products.</title>
        <authorList>
            <person name="Kim T."/>
        </authorList>
    </citation>
    <scope>NUCLEOTIDE SEQUENCE [LARGE SCALE GENOMIC DNA]</scope>
    <source>
        <strain evidence="2">TK-2024</strain>
        <tissue evidence="2">Old leaves</tissue>
    </source>
</reference>
<dbReference type="EMBL" id="JBBPBM010000020">
    <property type="protein sequence ID" value="KAK8550995.1"/>
    <property type="molecule type" value="Genomic_DNA"/>
</dbReference>
<sequence>MVHCAITGDVFQLGMEMSALRLSRGRHASEGPAAGSPEWDLSVLCTERQKESRHAHADNKQVKLCSGNVN</sequence>
<evidence type="ECO:0000313" key="2">
    <source>
        <dbReference type="EMBL" id="KAK8550995.1"/>
    </source>
</evidence>
<name>A0ABR2E1D2_9ROSI</name>
<keyword evidence="3" id="KW-1185">Reference proteome</keyword>
<evidence type="ECO:0000313" key="3">
    <source>
        <dbReference type="Proteomes" id="UP001472677"/>
    </source>
</evidence>
<feature type="compositionally biased region" description="Basic and acidic residues" evidence="1">
    <location>
        <begin position="51"/>
        <end position="61"/>
    </location>
</feature>
<proteinExistence type="predicted"/>
<gene>
    <name evidence="2" type="ORF">V6N12_039670</name>
</gene>
<dbReference type="Proteomes" id="UP001472677">
    <property type="component" value="Unassembled WGS sequence"/>
</dbReference>
<protein>
    <submittedName>
        <fullName evidence="2">Uncharacterized protein</fullName>
    </submittedName>
</protein>
<feature type="region of interest" description="Disordered" evidence="1">
    <location>
        <begin position="51"/>
        <end position="70"/>
    </location>
</feature>